<evidence type="ECO:0000313" key="3">
    <source>
        <dbReference type="Proteomes" id="UP000076234"/>
    </source>
</evidence>
<dbReference type="InterPro" id="IPR036868">
    <property type="entry name" value="TusA-like_sf"/>
</dbReference>
<dbReference type="EMBL" id="CP013342">
    <property type="protein sequence ID" value="AMU93545.1"/>
    <property type="molecule type" value="Genomic_DNA"/>
</dbReference>
<dbReference type="Gene3D" id="3.30.110.40">
    <property type="entry name" value="TusA-like domain"/>
    <property type="match status" value="1"/>
</dbReference>
<proteinExistence type="predicted"/>
<reference evidence="2 3" key="2">
    <citation type="journal article" date="2016" name="Genome Announc.">
        <title>Complete Genome Sequence of Sphingopyxis terrae Strain 203-1 (NBRC 111660), a Polyethylene Glycol Degrader.</title>
        <authorList>
            <person name="Ohtsubo Y."/>
            <person name="Nonoyama S."/>
            <person name="Nagata Y."/>
            <person name="Numata M."/>
            <person name="Tsuchikane K."/>
            <person name="Hosoyama A."/>
            <person name="Yamazoe A."/>
            <person name="Tsuda M."/>
            <person name="Fujita N."/>
            <person name="Kawai F."/>
        </authorList>
    </citation>
    <scope>NUCLEOTIDE SEQUENCE [LARGE SCALE GENOMIC DNA]</scope>
    <source>
        <strain evidence="2 3">203-1</strain>
    </source>
</reference>
<dbReference type="KEGG" id="ster:AOA14_02860"/>
<dbReference type="STRING" id="1219058.AOA14_02860"/>
<name>A0A142VWA5_9SPHN</name>
<sequence>MTNDAAGTSAALTVDARGMRCPWPALRLARAMRAAQDVVLIADDPNAAREVAALAAEQGWRIDDAGSMSDAARWRVRRD</sequence>
<feature type="domain" description="UPF0033" evidence="1">
    <location>
        <begin position="13"/>
        <end position="62"/>
    </location>
</feature>
<dbReference type="AlphaFoldDB" id="A0A142VWA5"/>
<organism evidence="2 3">
    <name type="scientific">Sphingopyxis terrae subsp. terrae NBRC 15098</name>
    <dbReference type="NCBI Taxonomy" id="1219058"/>
    <lineage>
        <taxon>Bacteria</taxon>
        <taxon>Pseudomonadati</taxon>
        <taxon>Pseudomonadota</taxon>
        <taxon>Alphaproteobacteria</taxon>
        <taxon>Sphingomonadales</taxon>
        <taxon>Sphingomonadaceae</taxon>
        <taxon>Sphingopyxis</taxon>
    </lineage>
</organism>
<protein>
    <recommendedName>
        <fullName evidence="1">UPF0033 domain-containing protein</fullName>
    </recommendedName>
</protein>
<evidence type="ECO:0000313" key="2">
    <source>
        <dbReference type="EMBL" id="AMU93545.1"/>
    </source>
</evidence>
<dbReference type="RefSeq" id="WP_062900684.1">
    <property type="nucleotide sequence ID" value="NZ_CP013342.1"/>
</dbReference>
<accession>A0A142VWA5</accession>
<gene>
    <name evidence="2" type="ORF">AOA14_02860</name>
</gene>
<dbReference type="InterPro" id="IPR001455">
    <property type="entry name" value="TusA-like"/>
</dbReference>
<dbReference type="Pfam" id="PF01206">
    <property type="entry name" value="TusA"/>
    <property type="match status" value="1"/>
</dbReference>
<evidence type="ECO:0000259" key="1">
    <source>
        <dbReference type="Pfam" id="PF01206"/>
    </source>
</evidence>
<reference evidence="3" key="1">
    <citation type="submission" date="2015-11" db="EMBL/GenBank/DDBJ databases">
        <title>Complete genome sequence of a polyethylene glycol-degrading strain Sphingopyxis terrae strain 203-1 (NBRC 15098).</title>
        <authorList>
            <person name="Yoshiyuki O."/>
            <person name="Shouta N."/>
            <person name="Nagata Y."/>
            <person name="Numata M."/>
            <person name="Tsuchikane K."/>
            <person name="Hosoyama A."/>
            <person name="Yamazoe A."/>
            <person name="Tsuda M."/>
            <person name="Fujita N."/>
            <person name="Kawai F."/>
        </authorList>
    </citation>
    <scope>NUCLEOTIDE SEQUENCE [LARGE SCALE GENOMIC DNA]</scope>
    <source>
        <strain evidence="3">203-1</strain>
    </source>
</reference>
<dbReference type="SUPFAM" id="SSF64307">
    <property type="entry name" value="SirA-like"/>
    <property type="match status" value="1"/>
</dbReference>
<dbReference type="Proteomes" id="UP000076234">
    <property type="component" value="Chromosome"/>
</dbReference>